<dbReference type="Proteomes" id="UP001501166">
    <property type="component" value="Unassembled WGS sequence"/>
</dbReference>
<feature type="coiled-coil region" evidence="1">
    <location>
        <begin position="195"/>
        <end position="222"/>
    </location>
</feature>
<comment type="caution">
    <text evidence="2">The sequence shown here is derived from an EMBL/GenBank/DDBJ whole genome shotgun (WGS) entry which is preliminary data.</text>
</comment>
<keyword evidence="3" id="KW-1185">Reference proteome</keyword>
<gene>
    <name evidence="2" type="ORF">GCM10008932_22380</name>
</gene>
<evidence type="ECO:0000256" key="1">
    <source>
        <dbReference type="SAM" id="Coils"/>
    </source>
</evidence>
<proteinExistence type="predicted"/>
<dbReference type="EMBL" id="BAAACW010000149">
    <property type="protein sequence ID" value="GAA0370401.1"/>
    <property type="molecule type" value="Genomic_DNA"/>
</dbReference>
<dbReference type="RefSeq" id="WP_343756671.1">
    <property type="nucleotide sequence ID" value="NZ_BAAACW010000149.1"/>
</dbReference>
<sequence>MDVFCKLLEEKTEESALRNKHDYVQEVSEWITRIFLQRTKIEVIHTNDPPWDRSGSLEETNIPFDSRSYASLEDFVEREYTGHTTPSYVSGFGLYHEGYSESLYQLTYEWVGKQLGEAVEMLLLEKNDLLIAYIETAKHYDEDLSSAKAIIRFIIMEDIVGDFLWGELPNELLHEVIKMDLTFLIKMSEAKMKKVIQVEKEEARKKEEVARIQRERDQVTAEKVWKSLIKRHQFNQNKEIPRKIDRPYFKSVIVPLLKNMQEAGVSKDDIKTLSLFYSYVFSNSVTYDLSEGKF</sequence>
<keyword evidence="1" id="KW-0175">Coiled coil</keyword>
<reference evidence="3" key="1">
    <citation type="journal article" date="2019" name="Int. J. Syst. Evol. Microbiol.">
        <title>The Global Catalogue of Microorganisms (GCM) 10K type strain sequencing project: providing services to taxonomists for standard genome sequencing and annotation.</title>
        <authorList>
            <consortium name="The Broad Institute Genomics Platform"/>
            <consortium name="The Broad Institute Genome Sequencing Center for Infectious Disease"/>
            <person name="Wu L."/>
            <person name="Ma J."/>
        </authorList>
    </citation>
    <scope>NUCLEOTIDE SEQUENCE [LARGE SCALE GENOMIC DNA]</scope>
    <source>
        <strain evidence="3">JCM 12662</strain>
    </source>
</reference>
<protein>
    <submittedName>
        <fullName evidence="2">Uncharacterized protein</fullName>
    </submittedName>
</protein>
<accession>A0ABP3HHQ8</accession>
<name>A0ABP3HHQ8_9LACT</name>
<evidence type="ECO:0000313" key="2">
    <source>
        <dbReference type="EMBL" id="GAA0370401.1"/>
    </source>
</evidence>
<organism evidence="2 3">
    <name type="scientific">Alkalibacterium iburiense</name>
    <dbReference type="NCBI Taxonomy" id="290589"/>
    <lineage>
        <taxon>Bacteria</taxon>
        <taxon>Bacillati</taxon>
        <taxon>Bacillota</taxon>
        <taxon>Bacilli</taxon>
        <taxon>Lactobacillales</taxon>
        <taxon>Carnobacteriaceae</taxon>
        <taxon>Alkalibacterium</taxon>
    </lineage>
</organism>
<evidence type="ECO:0000313" key="3">
    <source>
        <dbReference type="Proteomes" id="UP001501166"/>
    </source>
</evidence>